<dbReference type="InterPro" id="IPR029068">
    <property type="entry name" value="Glyas_Bleomycin-R_OHBP_Dase"/>
</dbReference>
<dbReference type="STRING" id="927664.SAMN05421780_10885"/>
<dbReference type="RefSeq" id="WP_091513896.1">
    <property type="nucleotide sequence ID" value="NZ_FOLE01000008.1"/>
</dbReference>
<dbReference type="PANTHER" id="PTHR21366:SF22">
    <property type="entry name" value="VOC DOMAIN-CONTAINING PROTEIN"/>
    <property type="match status" value="1"/>
</dbReference>
<feature type="domain" description="VOC" evidence="1">
    <location>
        <begin position="3"/>
        <end position="128"/>
    </location>
</feature>
<dbReference type="InterPro" id="IPR050383">
    <property type="entry name" value="GlyoxalaseI/FosfomycinResist"/>
</dbReference>
<organism evidence="2 3">
    <name type="scientific">Flexibacter flexilis DSM 6793</name>
    <dbReference type="NCBI Taxonomy" id="927664"/>
    <lineage>
        <taxon>Bacteria</taxon>
        <taxon>Pseudomonadati</taxon>
        <taxon>Bacteroidota</taxon>
        <taxon>Cytophagia</taxon>
        <taxon>Cytophagales</taxon>
        <taxon>Flexibacteraceae</taxon>
        <taxon>Flexibacter</taxon>
    </lineage>
</organism>
<reference evidence="2 3" key="1">
    <citation type="submission" date="2016-10" db="EMBL/GenBank/DDBJ databases">
        <authorList>
            <person name="de Groot N.N."/>
        </authorList>
    </citation>
    <scope>NUCLEOTIDE SEQUENCE [LARGE SCALE GENOMIC DNA]</scope>
    <source>
        <strain evidence="2 3">DSM 6793</strain>
    </source>
</reference>
<dbReference type="InterPro" id="IPR037523">
    <property type="entry name" value="VOC_core"/>
</dbReference>
<dbReference type="InterPro" id="IPR004360">
    <property type="entry name" value="Glyas_Fos-R_dOase_dom"/>
</dbReference>
<dbReference type="Proteomes" id="UP000199514">
    <property type="component" value="Unassembled WGS sequence"/>
</dbReference>
<accession>A0A1I1L6C1</accession>
<dbReference type="Gene3D" id="3.10.180.10">
    <property type="entry name" value="2,3-Dihydroxybiphenyl 1,2-Dioxygenase, domain 1"/>
    <property type="match status" value="1"/>
</dbReference>
<gene>
    <name evidence="2" type="ORF">SAMN05421780_10885</name>
</gene>
<dbReference type="PANTHER" id="PTHR21366">
    <property type="entry name" value="GLYOXALASE FAMILY PROTEIN"/>
    <property type="match status" value="1"/>
</dbReference>
<proteinExistence type="predicted"/>
<dbReference type="EMBL" id="FOLE01000008">
    <property type="protein sequence ID" value="SFC68604.1"/>
    <property type="molecule type" value="Genomic_DNA"/>
</dbReference>
<keyword evidence="3" id="KW-1185">Reference proteome</keyword>
<evidence type="ECO:0000259" key="1">
    <source>
        <dbReference type="PROSITE" id="PS51819"/>
    </source>
</evidence>
<name>A0A1I1L6C1_9BACT</name>
<dbReference type="SUPFAM" id="SSF54593">
    <property type="entry name" value="Glyoxalase/Bleomycin resistance protein/Dihydroxybiphenyl dioxygenase"/>
    <property type="match status" value="1"/>
</dbReference>
<dbReference type="AlphaFoldDB" id="A0A1I1L6C1"/>
<dbReference type="CDD" id="cd07264">
    <property type="entry name" value="VOC_like"/>
    <property type="match status" value="1"/>
</dbReference>
<evidence type="ECO:0000313" key="3">
    <source>
        <dbReference type="Proteomes" id="UP000199514"/>
    </source>
</evidence>
<evidence type="ECO:0000313" key="2">
    <source>
        <dbReference type="EMBL" id="SFC68604.1"/>
    </source>
</evidence>
<dbReference type="PROSITE" id="PS51819">
    <property type="entry name" value="VOC"/>
    <property type="match status" value="1"/>
</dbReference>
<dbReference type="Pfam" id="PF00903">
    <property type="entry name" value="Glyoxalase"/>
    <property type="match status" value="1"/>
</dbReference>
<protein>
    <submittedName>
        <fullName evidence="2">Uncharacterized conserved protein PhnB, glyoxalase superfamily</fullName>
    </submittedName>
</protein>
<sequence>MIRYVYTILYVERVACSVAFYQKAFGFDLKFMTPDESYAELLTGATTLAFASKELANSNLKEGFQTSDLSAHPFGIELGFVVEDVPAAVERAQKAGATLTEAPKQKPWGQTVAYLRDTNGFLIELCTPMG</sequence>
<dbReference type="OrthoDB" id="9796521at2"/>